<gene>
    <name evidence="2" type="ORF">D3874_14860</name>
</gene>
<name>A0A418WDV8_9PROT</name>
<organism evidence="2 3">
    <name type="scientific">Oleomonas cavernae</name>
    <dbReference type="NCBI Taxonomy" id="2320859"/>
    <lineage>
        <taxon>Bacteria</taxon>
        <taxon>Pseudomonadati</taxon>
        <taxon>Pseudomonadota</taxon>
        <taxon>Alphaproteobacteria</taxon>
        <taxon>Acetobacterales</taxon>
        <taxon>Acetobacteraceae</taxon>
        <taxon>Oleomonas</taxon>
    </lineage>
</organism>
<dbReference type="AlphaFoldDB" id="A0A418WDV8"/>
<dbReference type="EMBL" id="QYUK01000011">
    <property type="protein sequence ID" value="RJF88139.1"/>
    <property type="molecule type" value="Genomic_DNA"/>
</dbReference>
<evidence type="ECO:0000256" key="1">
    <source>
        <dbReference type="SAM" id="MobiDB-lite"/>
    </source>
</evidence>
<evidence type="ECO:0000313" key="3">
    <source>
        <dbReference type="Proteomes" id="UP000284605"/>
    </source>
</evidence>
<sequence>MLLLGACQSGRPFSPPSAGDLQLGRTTEAEVRQRFGEPTRIARQVTPKATETALPAGGTPFDPVMLEGSYALLTYALDNAPQVRMLGGDPKAKSLRLLFLDNVLIDYMFMSSFDADASDFDESRIPDIVKGQTIEAQVVSLLGPPAGKGIFPIVRDPGTHVLHYGFHRIDTGFFVWDTTVENKQADVLIDARGFVVDYRATGLAPVPAGPGQPPNPQPK</sequence>
<protein>
    <submittedName>
        <fullName evidence="2">Uncharacterized protein</fullName>
    </submittedName>
</protein>
<keyword evidence="3" id="KW-1185">Reference proteome</keyword>
<comment type="caution">
    <text evidence="2">The sequence shown here is derived from an EMBL/GenBank/DDBJ whole genome shotgun (WGS) entry which is preliminary data.</text>
</comment>
<evidence type="ECO:0000313" key="2">
    <source>
        <dbReference type="EMBL" id="RJF88139.1"/>
    </source>
</evidence>
<accession>A0A418WDV8</accession>
<reference evidence="2 3" key="1">
    <citation type="submission" date="2018-09" db="EMBL/GenBank/DDBJ databases">
        <authorList>
            <person name="Zhu H."/>
        </authorList>
    </citation>
    <scope>NUCLEOTIDE SEQUENCE [LARGE SCALE GENOMIC DNA]</scope>
    <source>
        <strain evidence="2 3">K1W22B-8</strain>
    </source>
</reference>
<feature type="region of interest" description="Disordered" evidence="1">
    <location>
        <begin position="1"/>
        <end position="21"/>
    </location>
</feature>
<proteinExistence type="predicted"/>
<dbReference type="Proteomes" id="UP000284605">
    <property type="component" value="Unassembled WGS sequence"/>
</dbReference>